<dbReference type="EMBL" id="BMEM01000002">
    <property type="protein sequence ID" value="GGF51101.1"/>
    <property type="molecule type" value="Genomic_DNA"/>
</dbReference>
<evidence type="ECO:0008006" key="3">
    <source>
        <dbReference type="Google" id="ProtNLM"/>
    </source>
</evidence>
<proteinExistence type="predicted"/>
<dbReference type="Proteomes" id="UP000605670">
    <property type="component" value="Unassembled WGS sequence"/>
</dbReference>
<comment type="caution">
    <text evidence="1">The sequence shown here is derived from an EMBL/GenBank/DDBJ whole genome shotgun (WGS) entry which is preliminary data.</text>
</comment>
<dbReference type="Pfam" id="PF11248">
    <property type="entry name" value="DUF3046"/>
    <property type="match status" value="1"/>
</dbReference>
<evidence type="ECO:0000313" key="2">
    <source>
        <dbReference type="Proteomes" id="UP000605670"/>
    </source>
</evidence>
<organism evidence="1 2">
    <name type="scientific">Ornithinimicrobium tianjinense</name>
    <dbReference type="NCBI Taxonomy" id="1195761"/>
    <lineage>
        <taxon>Bacteria</taxon>
        <taxon>Bacillati</taxon>
        <taxon>Actinomycetota</taxon>
        <taxon>Actinomycetes</taxon>
        <taxon>Micrococcales</taxon>
        <taxon>Ornithinimicrobiaceae</taxon>
        <taxon>Ornithinimicrobium</taxon>
    </lineage>
</organism>
<dbReference type="AlphaFoldDB" id="A0A917BQT7"/>
<dbReference type="RefSeq" id="WP_188430100.1">
    <property type="nucleotide sequence ID" value="NZ_BAABKH010000001.1"/>
</dbReference>
<keyword evidence="2" id="KW-1185">Reference proteome</keyword>
<gene>
    <name evidence="1" type="ORF">GCM10011366_18650</name>
</gene>
<dbReference type="InterPro" id="IPR021408">
    <property type="entry name" value="DUF3046"/>
</dbReference>
<reference evidence="1" key="2">
    <citation type="submission" date="2020-09" db="EMBL/GenBank/DDBJ databases">
        <authorList>
            <person name="Sun Q."/>
            <person name="Zhou Y."/>
        </authorList>
    </citation>
    <scope>NUCLEOTIDE SEQUENCE</scope>
    <source>
        <strain evidence="1">CGMCC 1.12160</strain>
    </source>
</reference>
<sequence length="73" mass="8299">MRLSELWVLLEQEFGRGYAAVVAEQQVLASLGGRTVDQALADGEQARRVWEAVVRDLHVPPEHHFLPEPPRRD</sequence>
<accession>A0A917BQT7</accession>
<name>A0A917BQT7_9MICO</name>
<reference evidence="1" key="1">
    <citation type="journal article" date="2014" name="Int. J. Syst. Evol. Microbiol.">
        <title>Complete genome sequence of Corynebacterium casei LMG S-19264T (=DSM 44701T), isolated from a smear-ripened cheese.</title>
        <authorList>
            <consortium name="US DOE Joint Genome Institute (JGI-PGF)"/>
            <person name="Walter F."/>
            <person name="Albersmeier A."/>
            <person name="Kalinowski J."/>
            <person name="Ruckert C."/>
        </authorList>
    </citation>
    <scope>NUCLEOTIDE SEQUENCE</scope>
    <source>
        <strain evidence="1">CGMCC 1.12160</strain>
    </source>
</reference>
<protein>
    <recommendedName>
        <fullName evidence="3">DUF3046 domain-containing protein</fullName>
    </recommendedName>
</protein>
<evidence type="ECO:0000313" key="1">
    <source>
        <dbReference type="EMBL" id="GGF51101.1"/>
    </source>
</evidence>